<comment type="similarity">
    <text evidence="1">Belongs to the 'phage' integrase family.</text>
</comment>
<evidence type="ECO:0000259" key="5">
    <source>
        <dbReference type="PROSITE" id="PS51898"/>
    </source>
</evidence>
<sequence>MSTARIILDTRRAKSNGLFPIKIRVANVKSWKLYTTGYSLSKEDFEKLQRSKNLNEGLKAVKRKLDSMRERADIILEKVDPFNFDLFETQFLNKGNRSDLLFLIRSKAKLFGENEQYSSQNLYNQTAAFLEAYVKGDKKDDLTSIQLPVKMVTAIWLQNLERWALKQTYVKKGKGLNKEVKRLMYNQTTIGMYLIRVRSVFNDIISNKELSPEAYPFHKADNKSGYKIPQAINNKRPLDLDRIMEFYNYKPANNGEQLAKDFFLFSYLSGGMNMVDIFKLKWSNIQNDQFSFIRKKTENKTGSAMMIFIPLREELNEIIDRQGSKKAGNDYIFNLIPANADEKELIRRTRGAISAINASLKKIAIKLGWEESPSTYFARHAFSNNQMNSEVPLAHISKQLGHKNIKTTQNYLDNFTTGSFSKSIQPLCH</sequence>
<feature type="domain" description="Tyr recombinase" evidence="5">
    <location>
        <begin position="233"/>
        <end position="425"/>
    </location>
</feature>
<evidence type="ECO:0000256" key="4">
    <source>
        <dbReference type="SAM" id="Coils"/>
    </source>
</evidence>
<reference evidence="6 7" key="1">
    <citation type="submission" date="2019-02" db="EMBL/GenBank/DDBJ databases">
        <title>Pedobacter sp. RP-1-14 sp. nov., isolated from Arctic soil.</title>
        <authorList>
            <person name="Dahal R.H."/>
        </authorList>
    </citation>
    <scope>NUCLEOTIDE SEQUENCE [LARGE SCALE GENOMIC DNA]</scope>
    <source>
        <strain evidence="6 7">RP-1-14</strain>
    </source>
</reference>
<dbReference type="Gene3D" id="1.10.443.10">
    <property type="entry name" value="Intergrase catalytic core"/>
    <property type="match status" value="1"/>
</dbReference>
<keyword evidence="2" id="KW-0238">DNA-binding</keyword>
<dbReference type="InterPro" id="IPR010998">
    <property type="entry name" value="Integrase_recombinase_N"/>
</dbReference>
<dbReference type="SUPFAM" id="SSF56349">
    <property type="entry name" value="DNA breaking-rejoining enzymes"/>
    <property type="match status" value="1"/>
</dbReference>
<dbReference type="PANTHER" id="PTHR30349">
    <property type="entry name" value="PHAGE INTEGRASE-RELATED"/>
    <property type="match status" value="1"/>
</dbReference>
<evidence type="ECO:0000313" key="7">
    <source>
        <dbReference type="Proteomes" id="UP000293347"/>
    </source>
</evidence>
<dbReference type="GO" id="GO:0003677">
    <property type="term" value="F:DNA binding"/>
    <property type="evidence" value="ECO:0007669"/>
    <property type="project" value="UniProtKB-KW"/>
</dbReference>
<protein>
    <recommendedName>
        <fullName evidence="5">Tyr recombinase domain-containing protein</fullName>
    </recommendedName>
</protein>
<dbReference type="InterPro" id="IPR013762">
    <property type="entry name" value="Integrase-like_cat_sf"/>
</dbReference>
<keyword evidence="3" id="KW-0233">DNA recombination</keyword>
<accession>A0A4R0NNL9</accession>
<evidence type="ECO:0000256" key="3">
    <source>
        <dbReference type="ARBA" id="ARBA00023172"/>
    </source>
</evidence>
<feature type="coiled-coil region" evidence="4">
    <location>
        <begin position="51"/>
        <end position="78"/>
    </location>
</feature>
<dbReference type="InterPro" id="IPR050090">
    <property type="entry name" value="Tyrosine_recombinase_XerCD"/>
</dbReference>
<dbReference type="GO" id="GO:0015074">
    <property type="term" value="P:DNA integration"/>
    <property type="evidence" value="ECO:0007669"/>
    <property type="project" value="InterPro"/>
</dbReference>
<dbReference type="EMBL" id="SJSL01000001">
    <property type="protein sequence ID" value="TCD02491.1"/>
    <property type="molecule type" value="Genomic_DNA"/>
</dbReference>
<evidence type="ECO:0000256" key="1">
    <source>
        <dbReference type="ARBA" id="ARBA00008857"/>
    </source>
</evidence>
<gene>
    <name evidence="6" type="ORF">EZ437_00440</name>
</gene>
<dbReference type="RefSeq" id="WP_131592079.1">
    <property type="nucleotide sequence ID" value="NZ_SJSL01000001.1"/>
</dbReference>
<keyword evidence="7" id="KW-1185">Reference proteome</keyword>
<dbReference type="OrthoDB" id="1094492at2"/>
<organism evidence="6 7">
    <name type="scientific">Pedobacter psychroterrae</name>
    <dbReference type="NCBI Taxonomy" id="2530453"/>
    <lineage>
        <taxon>Bacteria</taxon>
        <taxon>Pseudomonadati</taxon>
        <taxon>Bacteroidota</taxon>
        <taxon>Sphingobacteriia</taxon>
        <taxon>Sphingobacteriales</taxon>
        <taxon>Sphingobacteriaceae</taxon>
        <taxon>Pedobacter</taxon>
    </lineage>
</organism>
<dbReference type="PANTHER" id="PTHR30349:SF64">
    <property type="entry name" value="PROPHAGE INTEGRASE INTD-RELATED"/>
    <property type="match status" value="1"/>
</dbReference>
<name>A0A4R0NNL9_9SPHI</name>
<dbReference type="InterPro" id="IPR011010">
    <property type="entry name" value="DNA_brk_join_enz"/>
</dbReference>
<proteinExistence type="inferred from homology"/>
<dbReference type="InterPro" id="IPR002104">
    <property type="entry name" value="Integrase_catalytic"/>
</dbReference>
<dbReference type="AlphaFoldDB" id="A0A4R0NNL9"/>
<dbReference type="GO" id="GO:0006310">
    <property type="term" value="P:DNA recombination"/>
    <property type="evidence" value="ECO:0007669"/>
    <property type="project" value="UniProtKB-KW"/>
</dbReference>
<keyword evidence="4" id="KW-0175">Coiled coil</keyword>
<evidence type="ECO:0000256" key="2">
    <source>
        <dbReference type="ARBA" id="ARBA00023125"/>
    </source>
</evidence>
<comment type="caution">
    <text evidence="6">The sequence shown here is derived from an EMBL/GenBank/DDBJ whole genome shotgun (WGS) entry which is preliminary data.</text>
</comment>
<dbReference type="Proteomes" id="UP000293347">
    <property type="component" value="Unassembled WGS sequence"/>
</dbReference>
<dbReference type="Gene3D" id="1.10.150.130">
    <property type="match status" value="1"/>
</dbReference>
<dbReference type="Pfam" id="PF00589">
    <property type="entry name" value="Phage_integrase"/>
    <property type="match status" value="1"/>
</dbReference>
<dbReference type="PROSITE" id="PS51898">
    <property type="entry name" value="TYR_RECOMBINASE"/>
    <property type="match status" value="1"/>
</dbReference>
<evidence type="ECO:0000313" key="6">
    <source>
        <dbReference type="EMBL" id="TCD02491.1"/>
    </source>
</evidence>